<evidence type="ECO:0000313" key="2">
    <source>
        <dbReference type="EMBL" id="KAB8131755.1"/>
    </source>
</evidence>
<dbReference type="EC" id="2.6.1.85" evidence="2"/>
<dbReference type="PRINTS" id="PR00095">
    <property type="entry name" value="ANTSNTHASEI"/>
</dbReference>
<dbReference type="Pfam" id="PF01063">
    <property type="entry name" value="Aminotran_4"/>
    <property type="match status" value="1"/>
</dbReference>
<dbReference type="GO" id="GO:0009396">
    <property type="term" value="P:folic acid-containing compound biosynthetic process"/>
    <property type="evidence" value="ECO:0007669"/>
    <property type="project" value="InterPro"/>
</dbReference>
<dbReference type="GO" id="GO:0046820">
    <property type="term" value="F:4-amino-4-deoxychorismate synthase activity"/>
    <property type="evidence" value="ECO:0007669"/>
    <property type="project" value="UniProtKB-EC"/>
</dbReference>
<evidence type="ECO:0000259" key="1">
    <source>
        <dbReference type="Pfam" id="PF00425"/>
    </source>
</evidence>
<dbReference type="Pfam" id="PF00425">
    <property type="entry name" value="Chorismate_bind"/>
    <property type="match status" value="1"/>
</dbReference>
<reference evidence="2 3" key="1">
    <citation type="submission" date="2019-10" db="EMBL/GenBank/DDBJ databases">
        <title>Gracilibacillus sp. nov. isolated from rice seeds.</title>
        <authorList>
            <person name="He S."/>
        </authorList>
    </citation>
    <scope>NUCLEOTIDE SEQUENCE [LARGE SCALE GENOMIC DNA]</scope>
    <source>
        <strain evidence="2 3">TD8</strain>
    </source>
</reference>
<dbReference type="Gene3D" id="3.20.10.10">
    <property type="entry name" value="D-amino Acid Aminotransferase, subunit A, domain 2"/>
    <property type="match status" value="1"/>
</dbReference>
<proteinExistence type="predicted"/>
<dbReference type="InterPro" id="IPR015890">
    <property type="entry name" value="Chorismate_C"/>
</dbReference>
<feature type="domain" description="Chorismate-utilising enzyme C-terminal" evidence="1">
    <location>
        <begin position="106"/>
        <end position="360"/>
    </location>
</feature>
<dbReference type="Gene3D" id="3.30.470.10">
    <property type="match status" value="1"/>
</dbReference>
<dbReference type="NCBIfam" id="TIGR00553">
    <property type="entry name" value="pabB"/>
    <property type="match status" value="1"/>
</dbReference>
<dbReference type="GO" id="GO:0000162">
    <property type="term" value="P:L-tryptophan biosynthetic process"/>
    <property type="evidence" value="ECO:0007669"/>
    <property type="project" value="TreeGrafter"/>
</dbReference>
<protein>
    <submittedName>
        <fullName evidence="2">Aminodeoxychorismate synthase component I</fullName>
        <ecNumber evidence="2">2.6.1.85</ecNumber>
    </submittedName>
</protein>
<dbReference type="OrthoDB" id="9803598at2"/>
<evidence type="ECO:0000313" key="3">
    <source>
        <dbReference type="Proteomes" id="UP000480246"/>
    </source>
</evidence>
<name>A0A7C8GSL4_9BACI</name>
<accession>A0A7C8GSL4</accession>
<dbReference type="InterPro" id="IPR019999">
    <property type="entry name" value="Anth_synth_I-like"/>
</dbReference>
<keyword evidence="3" id="KW-1185">Reference proteome</keyword>
<dbReference type="InterPro" id="IPR036038">
    <property type="entry name" value="Aminotransferase-like"/>
</dbReference>
<organism evidence="2 3">
    <name type="scientific">Gracilibacillus oryzae</name>
    <dbReference type="NCBI Taxonomy" id="1672701"/>
    <lineage>
        <taxon>Bacteria</taxon>
        <taxon>Bacillati</taxon>
        <taxon>Bacillota</taxon>
        <taxon>Bacilli</taxon>
        <taxon>Bacillales</taxon>
        <taxon>Bacillaceae</taxon>
        <taxon>Gracilibacillus</taxon>
    </lineage>
</organism>
<dbReference type="PANTHER" id="PTHR11236:SF50">
    <property type="entry name" value="AMINODEOXYCHORISMATE SYNTHASE COMPONENT 1"/>
    <property type="match status" value="1"/>
</dbReference>
<keyword evidence="2" id="KW-0808">Transferase</keyword>
<comment type="caution">
    <text evidence="2">The sequence shown here is derived from an EMBL/GenBank/DDBJ whole genome shotgun (WGS) entry which is preliminary data.</text>
</comment>
<dbReference type="SUPFAM" id="SSF56322">
    <property type="entry name" value="ADC synthase"/>
    <property type="match status" value="1"/>
</dbReference>
<dbReference type="Proteomes" id="UP000480246">
    <property type="component" value="Unassembled WGS sequence"/>
</dbReference>
<dbReference type="InterPro" id="IPR005802">
    <property type="entry name" value="ADC_synth_comp_1"/>
</dbReference>
<dbReference type="InterPro" id="IPR043131">
    <property type="entry name" value="BCAT-like_N"/>
</dbReference>
<sequence length="581" mass="66751">MTPFLQFDFSGMEKNFANPIKVITARSIADADTAFNEVERALNSGYYVAGFVSYEAAPAFDHNFAVNKKSSFPLVWFGVFAEETTSVPRQELSYNISSWRNTIINDHYDQMMKKIKSLIKQGYTYQVNYTTRLCANFQGNSFQYYQQLRKNQQAPYSAFIDIDDYQILSISPELFFQVNDGMITTKPMKGTIKRGKTMEEDKQLQEQLHASVKDRAENVMIVDLLRNDLGRIAKPGSVHVKKLFEIEQYPTVHQMTSTVEAEIEENKTVWDWFQALFPCGSITGAPKVETMKYIAEMETTPRDVYCGAIGWIGPDRQAIFNVPIRTVWIDNNSGDAFYGTGSGVTWNSSSASEYEEWMQKAAFLVENRPSFSLLESILLENGEYPMLDYHLQRLMNSANYFSFHCKKEDLIEQLLTCANNIPEGKYKIRLLLNQDGNSTIASEKIEQIKQPIKAVLANEPVSIDNVFLYHKTTNREIYQQFDQHLPQDYLTTLLWNENKQITEFTIGNVVFEKDGKFYTPPVTDGLLNGTLRAKLIEEKVLEVKQIYLTDIPQFDHIWFINSVRGWLKVKLSQSNYSSSSL</sequence>
<dbReference type="RefSeq" id="WP_153404079.1">
    <property type="nucleotide sequence ID" value="NZ_ML762432.1"/>
</dbReference>
<dbReference type="AlphaFoldDB" id="A0A7C8GSL4"/>
<gene>
    <name evidence="2" type="primary">pabB</name>
    <name evidence="2" type="ORF">F9U64_12890</name>
</gene>
<keyword evidence="2" id="KW-0032">Aminotransferase</keyword>
<dbReference type="Gene3D" id="3.60.120.10">
    <property type="entry name" value="Anthranilate synthase"/>
    <property type="match status" value="1"/>
</dbReference>
<dbReference type="EMBL" id="WEID01000065">
    <property type="protein sequence ID" value="KAB8131755.1"/>
    <property type="molecule type" value="Genomic_DNA"/>
</dbReference>
<dbReference type="SUPFAM" id="SSF56752">
    <property type="entry name" value="D-aminoacid aminotransferase-like PLP-dependent enzymes"/>
    <property type="match status" value="1"/>
</dbReference>
<dbReference type="InterPro" id="IPR001544">
    <property type="entry name" value="Aminotrans_IV"/>
</dbReference>
<dbReference type="InterPro" id="IPR005801">
    <property type="entry name" value="ADC_synthase"/>
</dbReference>
<dbReference type="PANTHER" id="PTHR11236">
    <property type="entry name" value="AMINOBENZOATE/ANTHRANILATE SYNTHASE"/>
    <property type="match status" value="1"/>
</dbReference>
<dbReference type="InterPro" id="IPR043132">
    <property type="entry name" value="BCAT-like_C"/>
</dbReference>